<proteinExistence type="predicted"/>
<evidence type="ECO:0000313" key="2">
    <source>
        <dbReference type="Proteomes" id="UP001391051"/>
    </source>
</evidence>
<name>A0ABR1QZF8_9PEZI</name>
<keyword evidence="2" id="KW-1185">Reference proteome</keyword>
<comment type="caution">
    <text evidence="1">The sequence shown here is derived from an EMBL/GenBank/DDBJ whole genome shotgun (WGS) entry which is preliminary data.</text>
</comment>
<evidence type="ECO:0000313" key="1">
    <source>
        <dbReference type="EMBL" id="KAK7968096.1"/>
    </source>
</evidence>
<dbReference type="GeneID" id="92071657"/>
<dbReference type="EMBL" id="JAQQWE010000001">
    <property type="protein sequence ID" value="KAK7968096.1"/>
    <property type="molecule type" value="Genomic_DNA"/>
</dbReference>
<dbReference type="PANTHER" id="PTHR35179">
    <property type="entry name" value="PROTEIN CBG02620"/>
    <property type="match status" value="1"/>
</dbReference>
<organism evidence="1 2">
    <name type="scientific">Apiospora aurea</name>
    <dbReference type="NCBI Taxonomy" id="335848"/>
    <lineage>
        <taxon>Eukaryota</taxon>
        <taxon>Fungi</taxon>
        <taxon>Dikarya</taxon>
        <taxon>Ascomycota</taxon>
        <taxon>Pezizomycotina</taxon>
        <taxon>Sordariomycetes</taxon>
        <taxon>Xylariomycetidae</taxon>
        <taxon>Amphisphaeriales</taxon>
        <taxon>Apiosporaceae</taxon>
        <taxon>Apiospora</taxon>
    </lineage>
</organism>
<accession>A0ABR1QZF8</accession>
<protein>
    <submittedName>
        <fullName evidence="1">Uncharacterized protein</fullName>
    </submittedName>
</protein>
<dbReference type="PANTHER" id="PTHR35179:SF2">
    <property type="entry name" value="START DOMAIN-CONTAINING PROTEIN"/>
    <property type="match status" value="1"/>
</dbReference>
<sequence length="386" mass="42862">MAQLPEYLLRGLGPLISTVRLPAIRECAERIAISDVEVLSSYNWVNPARPATIMVPGGPRVLRSPIRAVQLEKMETPGEVDPHLTRLPQGAVLQPLFQAVEVLRPECRFDNVDLLTSRVVLMRLLKFCALGTGSFRLSASVIRNSLVLHISTRAEAELENDGIGTAVGAGYGFSFEEAVTSYPKGLEDSHSHWRILRYNLGPLKCVLHYEADATTEPYDGGSGQLPVVIPAPDDLSATVLLRGHLTPQEKTLEVKSTGNTHIWKVSQLASKIWAGCTGHLLLGRHLDGQLQHVTMRNMRQESVKWCDLGRTQAGLDRLPRLISELKHTVRAAPSRQAMLIFHEWPRLQVEVYDARHREPLVSPRMAEKFWGRRPKGAKPGTNSGQS</sequence>
<gene>
    <name evidence="1" type="ORF">PG986_002373</name>
</gene>
<dbReference type="Proteomes" id="UP001391051">
    <property type="component" value="Unassembled WGS sequence"/>
</dbReference>
<dbReference type="RefSeq" id="XP_066707488.1">
    <property type="nucleotide sequence ID" value="XM_066838595.1"/>
</dbReference>
<reference evidence="1 2" key="1">
    <citation type="submission" date="2023-01" db="EMBL/GenBank/DDBJ databases">
        <title>Analysis of 21 Apiospora genomes using comparative genomics revels a genus with tremendous synthesis potential of carbohydrate active enzymes and secondary metabolites.</title>
        <authorList>
            <person name="Sorensen T."/>
        </authorList>
    </citation>
    <scope>NUCLEOTIDE SEQUENCE [LARGE SCALE GENOMIC DNA]</scope>
    <source>
        <strain evidence="1 2">CBS 24483</strain>
    </source>
</reference>